<dbReference type="Proteomes" id="UP000807342">
    <property type="component" value="Unassembled WGS sequence"/>
</dbReference>
<keyword evidence="1" id="KW-0812">Transmembrane</keyword>
<comment type="caution">
    <text evidence="3">The sequence shown here is derived from an EMBL/GenBank/DDBJ whole genome shotgun (WGS) entry which is preliminary data.</text>
</comment>
<evidence type="ECO:0000259" key="2">
    <source>
        <dbReference type="Pfam" id="PF20151"/>
    </source>
</evidence>
<feature type="transmembrane region" description="Helical" evidence="1">
    <location>
        <begin position="129"/>
        <end position="149"/>
    </location>
</feature>
<keyword evidence="4" id="KW-1185">Reference proteome</keyword>
<sequence length="285" mass="32336">MDSVGLSPLAQELATGADHYMDVKSLTLAGMVIIIFDWLLTFEMEVSHIWQAPWNRMKVLYILSRYMPFIDVTAATLFMSGGVLPVETCEKIYQCAGVMFCIGDAIADLIFTLRTWVVWGKSKSLGTGLAAFYVVIWVVAIPTPFVLYLRTIVYAPSPAPHILGCLSQSVGLLFSVSFAGSMLFNLVMLLLMIIRAISWYRLGAKSDLTRMIYRDGIIYYVYTFIFSTLNFLVILKFPKDYTDLLFTMDRVLHSVLSCRVVLHIRQQRQLEVMEVEPPNGLWLPK</sequence>
<evidence type="ECO:0000313" key="3">
    <source>
        <dbReference type="EMBL" id="KAF9443566.1"/>
    </source>
</evidence>
<organism evidence="3 4">
    <name type="scientific">Macrolepiota fuliginosa MF-IS2</name>
    <dbReference type="NCBI Taxonomy" id="1400762"/>
    <lineage>
        <taxon>Eukaryota</taxon>
        <taxon>Fungi</taxon>
        <taxon>Dikarya</taxon>
        <taxon>Basidiomycota</taxon>
        <taxon>Agaricomycotina</taxon>
        <taxon>Agaricomycetes</taxon>
        <taxon>Agaricomycetidae</taxon>
        <taxon>Agaricales</taxon>
        <taxon>Agaricineae</taxon>
        <taxon>Agaricaceae</taxon>
        <taxon>Macrolepiota</taxon>
    </lineage>
</organism>
<dbReference type="AlphaFoldDB" id="A0A9P5X670"/>
<gene>
    <name evidence="3" type="ORF">P691DRAFT_778802</name>
</gene>
<feature type="transmembrane region" description="Helical" evidence="1">
    <location>
        <begin position="25"/>
        <end position="42"/>
    </location>
</feature>
<reference evidence="3" key="1">
    <citation type="submission" date="2020-11" db="EMBL/GenBank/DDBJ databases">
        <authorList>
            <consortium name="DOE Joint Genome Institute"/>
            <person name="Ahrendt S."/>
            <person name="Riley R."/>
            <person name="Andreopoulos W."/>
            <person name="Labutti K."/>
            <person name="Pangilinan J."/>
            <person name="Ruiz-Duenas F.J."/>
            <person name="Barrasa J.M."/>
            <person name="Sanchez-Garcia M."/>
            <person name="Camarero S."/>
            <person name="Miyauchi S."/>
            <person name="Serrano A."/>
            <person name="Linde D."/>
            <person name="Babiker R."/>
            <person name="Drula E."/>
            <person name="Ayuso-Fernandez I."/>
            <person name="Pacheco R."/>
            <person name="Padilla G."/>
            <person name="Ferreira P."/>
            <person name="Barriuso J."/>
            <person name="Kellner H."/>
            <person name="Castanera R."/>
            <person name="Alfaro M."/>
            <person name="Ramirez L."/>
            <person name="Pisabarro A.G."/>
            <person name="Kuo A."/>
            <person name="Tritt A."/>
            <person name="Lipzen A."/>
            <person name="He G."/>
            <person name="Yan M."/>
            <person name="Ng V."/>
            <person name="Cullen D."/>
            <person name="Martin F."/>
            <person name="Rosso M.-N."/>
            <person name="Henrissat B."/>
            <person name="Hibbett D."/>
            <person name="Martinez A.T."/>
            <person name="Grigoriev I.V."/>
        </authorList>
    </citation>
    <scope>NUCLEOTIDE SEQUENCE</scope>
    <source>
        <strain evidence="3">MF-IS2</strain>
    </source>
</reference>
<keyword evidence="1" id="KW-1133">Transmembrane helix</keyword>
<accession>A0A9P5X670</accession>
<name>A0A9P5X670_9AGAR</name>
<dbReference type="EMBL" id="MU151459">
    <property type="protein sequence ID" value="KAF9443566.1"/>
    <property type="molecule type" value="Genomic_DNA"/>
</dbReference>
<proteinExistence type="predicted"/>
<feature type="transmembrane region" description="Helical" evidence="1">
    <location>
        <begin position="217"/>
        <end position="237"/>
    </location>
</feature>
<dbReference type="Pfam" id="PF20151">
    <property type="entry name" value="DUF6533"/>
    <property type="match status" value="1"/>
</dbReference>
<feature type="transmembrane region" description="Helical" evidence="1">
    <location>
        <begin position="169"/>
        <end position="197"/>
    </location>
</feature>
<protein>
    <recommendedName>
        <fullName evidence="2">DUF6533 domain-containing protein</fullName>
    </recommendedName>
</protein>
<dbReference type="InterPro" id="IPR045340">
    <property type="entry name" value="DUF6533"/>
</dbReference>
<feature type="transmembrane region" description="Helical" evidence="1">
    <location>
        <begin position="96"/>
        <end position="117"/>
    </location>
</feature>
<dbReference type="OrthoDB" id="3350812at2759"/>
<feature type="domain" description="DUF6533" evidence="2">
    <location>
        <begin position="26"/>
        <end position="70"/>
    </location>
</feature>
<evidence type="ECO:0000256" key="1">
    <source>
        <dbReference type="SAM" id="Phobius"/>
    </source>
</evidence>
<evidence type="ECO:0000313" key="4">
    <source>
        <dbReference type="Proteomes" id="UP000807342"/>
    </source>
</evidence>
<keyword evidence="1" id="KW-0472">Membrane</keyword>
<feature type="transmembrane region" description="Helical" evidence="1">
    <location>
        <begin position="63"/>
        <end position="84"/>
    </location>
</feature>